<feature type="transmembrane region" description="Helical" evidence="1">
    <location>
        <begin position="80"/>
        <end position="97"/>
    </location>
</feature>
<feature type="transmembrane region" description="Helical" evidence="1">
    <location>
        <begin position="316"/>
        <end position="334"/>
    </location>
</feature>
<dbReference type="InterPro" id="IPR002656">
    <property type="entry name" value="Acyl_transf_3_dom"/>
</dbReference>
<reference evidence="3 4" key="1">
    <citation type="submission" date="2017-04" db="EMBL/GenBank/DDBJ databases">
        <authorList>
            <person name="Afonso C.L."/>
            <person name="Miller P.J."/>
            <person name="Scott M.A."/>
            <person name="Spackman E."/>
            <person name="Goraichik I."/>
            <person name="Dimitrov K.M."/>
            <person name="Suarez D.L."/>
            <person name="Swayne D.E."/>
        </authorList>
    </citation>
    <scope>NUCLEOTIDE SEQUENCE [LARGE SCALE GENOMIC DNA]</scope>
    <source>
        <strain evidence="3 4">DSM 21164</strain>
    </source>
</reference>
<keyword evidence="3" id="KW-0808">Transferase</keyword>
<keyword evidence="3" id="KW-0378">Hydrolase</keyword>
<dbReference type="GO" id="GO:0009103">
    <property type="term" value="P:lipopolysaccharide biosynthetic process"/>
    <property type="evidence" value="ECO:0007669"/>
    <property type="project" value="TreeGrafter"/>
</dbReference>
<dbReference type="PANTHER" id="PTHR23028">
    <property type="entry name" value="ACETYLTRANSFERASE"/>
    <property type="match status" value="1"/>
</dbReference>
<dbReference type="InterPro" id="IPR050879">
    <property type="entry name" value="Acyltransferase_3"/>
</dbReference>
<feature type="transmembrane region" description="Helical" evidence="1">
    <location>
        <begin position="279"/>
        <end position="304"/>
    </location>
</feature>
<dbReference type="OrthoDB" id="9796461at2"/>
<feature type="transmembrane region" description="Helical" evidence="1">
    <location>
        <begin position="251"/>
        <end position="267"/>
    </location>
</feature>
<feature type="domain" description="Acyltransferase 3" evidence="2">
    <location>
        <begin position="6"/>
        <end position="327"/>
    </location>
</feature>
<dbReference type="Pfam" id="PF01757">
    <property type="entry name" value="Acyl_transf_3"/>
    <property type="match status" value="1"/>
</dbReference>
<feature type="transmembrane region" description="Helical" evidence="1">
    <location>
        <begin position="157"/>
        <end position="181"/>
    </location>
</feature>
<name>A0A1W2A5C0_9FLAO</name>
<dbReference type="GO" id="GO:0016020">
    <property type="term" value="C:membrane"/>
    <property type="evidence" value="ECO:0007669"/>
    <property type="project" value="TreeGrafter"/>
</dbReference>
<protein>
    <submittedName>
        <fullName evidence="3">Peptidoglycan/LPS O-acetylase OafA/YrhL, contains acyltransferase and SGNH-hydrolase domains</fullName>
    </submittedName>
</protein>
<dbReference type="RefSeq" id="WP_084061157.1">
    <property type="nucleotide sequence ID" value="NZ_FWXO01000002.1"/>
</dbReference>
<gene>
    <name evidence="3" type="ORF">SAMN05660703_1820</name>
</gene>
<dbReference type="GO" id="GO:0016747">
    <property type="term" value="F:acyltransferase activity, transferring groups other than amino-acyl groups"/>
    <property type="evidence" value="ECO:0007669"/>
    <property type="project" value="InterPro"/>
</dbReference>
<evidence type="ECO:0000259" key="2">
    <source>
        <dbReference type="Pfam" id="PF01757"/>
    </source>
</evidence>
<keyword evidence="4" id="KW-1185">Reference proteome</keyword>
<dbReference type="Proteomes" id="UP000192360">
    <property type="component" value="Unassembled WGS sequence"/>
</dbReference>
<keyword evidence="1" id="KW-0472">Membrane</keyword>
<evidence type="ECO:0000313" key="3">
    <source>
        <dbReference type="EMBL" id="SMC55621.1"/>
    </source>
</evidence>
<keyword evidence="1" id="KW-0812">Transmembrane</keyword>
<proteinExistence type="predicted"/>
<dbReference type="EMBL" id="FWXO01000002">
    <property type="protein sequence ID" value="SMC55621.1"/>
    <property type="molecule type" value="Genomic_DNA"/>
</dbReference>
<dbReference type="PANTHER" id="PTHR23028:SF53">
    <property type="entry name" value="ACYL_TRANSF_3 DOMAIN-CONTAINING PROTEIN"/>
    <property type="match status" value="1"/>
</dbReference>
<evidence type="ECO:0000256" key="1">
    <source>
        <dbReference type="SAM" id="Phobius"/>
    </source>
</evidence>
<feature type="transmembrane region" description="Helical" evidence="1">
    <location>
        <begin position="126"/>
        <end position="145"/>
    </location>
</feature>
<sequence>MRIDQLTFSRFIAAIAVVIYHYGLEIYPFNASILQPLFKQGNIAVSYFFLLSGFIMIIAYHQYNKVDFLAYIKNRFARIYPVYVLALVILFFFKTYYHRPSELGDLFLNINMIQSWLPGKALSYNYPAWSIAVEFFFYALFPVIFNRYYSKISLKKLAIPILSIFIVSQIIFHLGIFSTYYQGYPSVSHELLFYFPPMHLSEFLIGNLAGLYFVKNSTRASINFDMWILLLGILLIVILYTNTYFNFHNGLLALVFIPIILCISANKGHLTNLSKYKPFIFLGEISYGVYILQNPIFAWTRAILKDCNITSETTKFYTSLVLLILVAGLSYQFIEAPLRKAIKKL</sequence>
<keyword evidence="1" id="KW-1133">Transmembrane helix</keyword>
<feature type="transmembrane region" description="Helical" evidence="1">
    <location>
        <begin position="226"/>
        <end position="245"/>
    </location>
</feature>
<accession>A0A1W2A5C0</accession>
<dbReference type="GO" id="GO:0016787">
    <property type="term" value="F:hydrolase activity"/>
    <property type="evidence" value="ECO:0007669"/>
    <property type="project" value="UniProtKB-KW"/>
</dbReference>
<dbReference type="AlphaFoldDB" id="A0A1W2A5C0"/>
<organism evidence="3 4">
    <name type="scientific">Cellulophaga tyrosinoxydans</name>
    <dbReference type="NCBI Taxonomy" id="504486"/>
    <lineage>
        <taxon>Bacteria</taxon>
        <taxon>Pseudomonadati</taxon>
        <taxon>Bacteroidota</taxon>
        <taxon>Flavobacteriia</taxon>
        <taxon>Flavobacteriales</taxon>
        <taxon>Flavobacteriaceae</taxon>
        <taxon>Cellulophaga</taxon>
    </lineage>
</organism>
<feature type="transmembrane region" description="Helical" evidence="1">
    <location>
        <begin position="43"/>
        <end position="60"/>
    </location>
</feature>
<feature type="transmembrane region" description="Helical" evidence="1">
    <location>
        <begin position="7"/>
        <end position="23"/>
    </location>
</feature>
<dbReference type="STRING" id="504486.SAMN05660703_1820"/>
<evidence type="ECO:0000313" key="4">
    <source>
        <dbReference type="Proteomes" id="UP000192360"/>
    </source>
</evidence>
<feature type="transmembrane region" description="Helical" evidence="1">
    <location>
        <begin position="193"/>
        <end position="214"/>
    </location>
</feature>
<keyword evidence="3" id="KW-0012">Acyltransferase</keyword>